<keyword evidence="1" id="KW-0863">Zinc-finger</keyword>
<dbReference type="InterPro" id="IPR007527">
    <property type="entry name" value="Znf_SWIM"/>
</dbReference>
<feature type="transmembrane region" description="Helical" evidence="2">
    <location>
        <begin position="2644"/>
        <end position="2665"/>
    </location>
</feature>
<evidence type="ECO:0000313" key="5">
    <source>
        <dbReference type="Proteomes" id="UP000243217"/>
    </source>
</evidence>
<keyword evidence="2" id="KW-0812">Transmembrane</keyword>
<feature type="transmembrane region" description="Helical" evidence="2">
    <location>
        <begin position="2800"/>
        <end position="2820"/>
    </location>
</feature>
<feature type="transmembrane region" description="Helical" evidence="2">
    <location>
        <begin position="2456"/>
        <end position="2478"/>
    </location>
</feature>
<evidence type="ECO:0000313" key="4">
    <source>
        <dbReference type="EMBL" id="OQS04430.1"/>
    </source>
</evidence>
<keyword evidence="5" id="KW-1185">Reference proteome</keyword>
<feature type="transmembrane region" description="Helical" evidence="2">
    <location>
        <begin position="2498"/>
        <end position="2519"/>
    </location>
</feature>
<reference evidence="4 5" key="1">
    <citation type="journal article" date="2014" name="Genome Biol. Evol.">
        <title>The secreted proteins of Achlya hypogyna and Thraustotheca clavata identify the ancestral oomycete secretome and reveal gene acquisitions by horizontal gene transfer.</title>
        <authorList>
            <person name="Misner I."/>
            <person name="Blouin N."/>
            <person name="Leonard G."/>
            <person name="Richards T.A."/>
            <person name="Lane C.E."/>
        </authorList>
    </citation>
    <scope>NUCLEOTIDE SEQUENCE [LARGE SCALE GENOMIC DNA]</scope>
    <source>
        <strain evidence="4 5">ATCC 34112</strain>
    </source>
</reference>
<feature type="transmembrane region" description="Helical" evidence="2">
    <location>
        <begin position="2604"/>
        <end position="2623"/>
    </location>
</feature>
<dbReference type="STRING" id="74557.A0A1W0A308"/>
<dbReference type="Proteomes" id="UP000243217">
    <property type="component" value="Unassembled WGS sequence"/>
</dbReference>
<keyword evidence="1" id="KW-0479">Metal-binding</keyword>
<dbReference type="GO" id="GO:0008270">
    <property type="term" value="F:zinc ion binding"/>
    <property type="evidence" value="ECO:0007669"/>
    <property type="project" value="UniProtKB-KW"/>
</dbReference>
<evidence type="ECO:0000259" key="3">
    <source>
        <dbReference type="PROSITE" id="PS50966"/>
    </source>
</evidence>
<feature type="domain" description="SWIM-type" evidence="3">
    <location>
        <begin position="2652"/>
        <end position="2690"/>
    </location>
</feature>
<keyword evidence="2" id="KW-1133">Transmembrane helix</keyword>
<dbReference type="PROSITE" id="PS50966">
    <property type="entry name" value="ZF_SWIM"/>
    <property type="match status" value="1"/>
</dbReference>
<keyword evidence="1" id="KW-0862">Zinc</keyword>
<feature type="transmembrane region" description="Helical" evidence="2">
    <location>
        <begin position="2742"/>
        <end position="2761"/>
    </location>
</feature>
<feature type="transmembrane region" description="Helical" evidence="2">
    <location>
        <begin position="2704"/>
        <end position="2730"/>
    </location>
</feature>
<dbReference type="OrthoDB" id="77594at2759"/>
<organism evidence="4 5">
    <name type="scientific">Thraustotheca clavata</name>
    <dbReference type="NCBI Taxonomy" id="74557"/>
    <lineage>
        <taxon>Eukaryota</taxon>
        <taxon>Sar</taxon>
        <taxon>Stramenopiles</taxon>
        <taxon>Oomycota</taxon>
        <taxon>Saprolegniomycetes</taxon>
        <taxon>Saprolegniales</taxon>
        <taxon>Achlyaceae</taxon>
        <taxon>Thraustotheca</taxon>
    </lineage>
</organism>
<sequence length="2979" mass="341683">METIENSTQAITKEAGLTCIQALCEKNMEIILSLIPLDLILNLTTQLKVDTANKHIILDIMQCLVATSFRHGCRALELGVIDICIDLVTKEELTCAPGACLLLTRLIRVFGVPTSLQPGEKINSFVQCLISQKFIDYFAHHSGSLYWMACIYYTTECSDLCRHIVNSWDSSGSAFILQLVGRLHLRQTETNVCVVHHESIPFTALRLLNRLIVLKSEAFLERLLKLDDAWKHIINDAFHAIKDIDTNFYAYSLLQTTLIHSSGNFFSTQLFVKLTQVFHDFDLANPARRPLYFELLATYLSVHCVAEDSNSFVHVVQLPLMNWTNLFEQCIHGFMAPGWARYSSLQLLHSFLQLQNKLTSPLALPPTLLINLKIAVQSIADSYKDASLLEVEHGHAFPSLGLVASTGLDADIIYASEQAFDLHLLPITDHALIFLQHHATEHHLLPLLHFSNGVYANKLLGPLRDWQTKQHSRSLRVNERILSSYHLEKKRGTVAVPGVASRHRSRAMTFAVKPNLANESTWAGFSMRRTFTTIVNCLLLMEIDPLGQNFLYIDQIARATMHCFINSDGMSSFHTEVWLKTLYFAAAQSSNKVSLVTENCSLIITLLRLAGSRNNNYRKLATSCLWKMLESDLHLHKLPQLVIASNIEIIGHLKLSLTLEAPQLGATGKNVDFVLSTIGLLAVLCRLPEMLEIVIRENLVGSIMHVVRHGRPSSLSSANFLFLCVIECILLKSSHLENMSDIVLHCLRCLELDNKLELRSKAIYILYLISKLSTGLHEIQEHLFPTTSKDSTTTLQAMVHLFVLTETLKFHHDQNVLMASIYLINELCDVSTQIDCLRVCRESSTESMIDLMAGVLEATIGTKHQNHVTMQQTQLKQIVLETGILTLDSLTKFATHYDIFRFVASGNRIIIQLFASMGWQQLEVSYVASVLLCRIFEFATDPRVEQLLLHMPHEEDSEEDEEGNSHRRTSLIRGTSSLQIDRNLPTNHPKRHSLNRFRCFRHKKGGEIPSYFELLASWVACFADTLLVEQIPLLYNIFNLLQTTLNIFYATIYLPTTEYCRQHHRHLLRDIFALTFKELEESSDIWQEIQIQGLTIMYHLSCHPQDYVCSLFENPSSIQKLLELIRSSENQCQYESARLLRAITRHEDVKQVFYRHQLYSYVGWMNEPHFVNILEPFIQSVKNLLLTSKIPGYDPLRLARLLLSAPAQRSSTFLSSHATVFRQVKLRFSLDMEANRTIKVQMTIQSSNESRDIYRRYFLPSSKDFGEEILFLELDVRSILIVVSLSNEKEKEINFTYDISTRAYTKTFPLSDMSLLVSINEDTCCDLTHLSGPLGDVLWFCVDHEMQIEMGLIEELIGELCKHDDVFCEIELHLWSYVAYLLNYGSKHDNPMAGMHCLKSIADCASTVQKDIYLRHSLNLIQMLNVYNLSSEKNVPHEWASPCLRHKEVSCFLLAIADIASKCLSKTQAATYMSMLLLEYRGVVRYLCGFHRSTDHLCCTSLKIQSQLIQLWPSHALILSKKRFIQENLRYFESNGHLSDTCIDQAAAYIMKLIIYTRSCRKFVENQGLELLGKLANVLYLRYCSSSTVKIANILRQFVLIGALLRGNLLVVTPLPVNIQSLFFPKTLQPDVMPYLEMILWPLLKDDENVLDCSQLAATIFVELSEICLERTLVEKQLIRIAFRLDKIRVEQLQKAVQCCIRYSSWDQKFGVQAIQKIYYIAVLRGIKTGILSAECKELLPTQAIPKLTQSHDKILHTKHESLQEDNEFHQELLYCLQFTEQHREGRLRDILVRNRKKGIGEMLRAVDNSARLMLFVHRVLQMAVETYNGISSTIPQASAKQDKFRTFCGYLESLALIVISVLPQLDATYFVHIFYQFRELRFPESRLDTHVIERRHFMRNNMKKLLFLLKRIIDKKKLQSVLDESSFTAAETILRDIRLDFAVNGCRRLGQPSGLDGTIADFLCEAIEMKGMAPFVTLLSSARYLYARTMRKDDNSYYELGIDFMVGTMKDIGLAKAIQLMLKALGARFIKLIMHPIDSLYALYDKFHPKPIAESSVRKSLSRHYSVSLAQTMYCDEERSLISFFPTASVLTLTHHEAAAASSGDLLWEHIRLHCTSTIDEAIVLNRDFIQLMSTRISRTKQEKIELFVGKDDVNSQEIDAAINTIDMELLRKCFEEYLAKTKGIDVDLDIVQHATLPVNVWNFLLGPVYHTKLLHAEYILDEIRKQKAVTIKTAEMILSTPDTTPIETNDPVKKLSALVNLPLRPIPRLMRKGTSRRNFQRNPIGMNIMKSIGMAKLVEMDDYKSPDDIKKEHIDVIYTDYILKVSDQNLEDPLSEQMAWEYLIIEINRNSFPRWVFEVNDPGVPVYRRLFARSLRWTLRAFLNITFWRLEELKLDLQDDSWPEGEVLKTKRTRRKCLAQDIVHSIVIHKHFKKAISELFTVWMKESGSLGLRLWQHWIFFVFSWLCPVLLFYVILPQIQLDSAQDPRTVDYYMKWVMGSFFLLIFVLVLLSIMQLIKQSENMMVQERQMVRFYPVLGFHGNYLALYSLFMELVQQNTIPFSNSVQWVSGFKIPKAVAALGNLGITGLDVDSLKSVMKPLDLLYFKAYAAITIVLAYMTLLKCANKFHKGYPKLNQRLTKDLPPIVSSIMFVAIINTFSSFLFCCTCDQFTDPNSQCSHTQPFLYAYTDVDLVCWSPDHLPLAFIGLVGLSYFLPIGILSAGMGEVLFPRENVDIKFSPIVVLASQMGKTISILASLFFTFYRKYMVTISMITNTVLFFMTIYWKTSSIWYISIIKSSIYVMSVWTSICAFVNIALPSPNSSPVYYLNLGWFIIFCIALLILGLKMRVRNVREELARRERLRDYQLLNASSEEVRLTDMEEDFMRRSLKHVDPAKLEASAPPGFIEAARAKTKAMETQQLPPHLDDFLEKARRSAVRPTTSETMFLRRARRLGRRIALFEESENLRESYRKKHLTSA</sequence>
<accession>A0A1W0A308</accession>
<name>A0A1W0A308_9STRA</name>
<dbReference type="InterPro" id="IPR016024">
    <property type="entry name" value="ARM-type_fold"/>
</dbReference>
<feature type="transmembrane region" description="Helical" evidence="2">
    <location>
        <begin position="2826"/>
        <end position="2846"/>
    </location>
</feature>
<evidence type="ECO:0000256" key="1">
    <source>
        <dbReference type="PROSITE-ProRule" id="PRU00325"/>
    </source>
</evidence>
<evidence type="ECO:0000256" key="2">
    <source>
        <dbReference type="SAM" id="Phobius"/>
    </source>
</evidence>
<proteinExistence type="predicted"/>
<comment type="caution">
    <text evidence="4">The sequence shown here is derived from an EMBL/GenBank/DDBJ whole genome shotgun (WGS) entry which is preliminary data.</text>
</comment>
<dbReference type="SUPFAM" id="SSF48371">
    <property type="entry name" value="ARM repeat"/>
    <property type="match status" value="1"/>
</dbReference>
<dbReference type="EMBL" id="JNBS01000616">
    <property type="protein sequence ID" value="OQS04430.1"/>
    <property type="molecule type" value="Genomic_DNA"/>
</dbReference>
<keyword evidence="2" id="KW-0472">Membrane</keyword>
<feature type="transmembrane region" description="Helical" evidence="2">
    <location>
        <begin position="2767"/>
        <end position="2788"/>
    </location>
</feature>
<protein>
    <recommendedName>
        <fullName evidence="3">SWIM-type domain-containing protein</fullName>
    </recommendedName>
</protein>
<gene>
    <name evidence="4" type="ORF">THRCLA_03325</name>
</gene>